<dbReference type="PANTHER" id="PTHR48475:SF1">
    <property type="entry name" value="RNASE H TYPE-1 DOMAIN-CONTAINING PROTEIN"/>
    <property type="match status" value="1"/>
</dbReference>
<organism evidence="2 3">
    <name type="scientific">Escallonia herrerae</name>
    <dbReference type="NCBI Taxonomy" id="1293975"/>
    <lineage>
        <taxon>Eukaryota</taxon>
        <taxon>Viridiplantae</taxon>
        <taxon>Streptophyta</taxon>
        <taxon>Embryophyta</taxon>
        <taxon>Tracheophyta</taxon>
        <taxon>Spermatophyta</taxon>
        <taxon>Magnoliopsida</taxon>
        <taxon>eudicotyledons</taxon>
        <taxon>Gunneridae</taxon>
        <taxon>Pentapetalae</taxon>
        <taxon>asterids</taxon>
        <taxon>campanulids</taxon>
        <taxon>Escalloniales</taxon>
        <taxon>Escalloniaceae</taxon>
        <taxon>Escallonia</taxon>
    </lineage>
</organism>
<protein>
    <recommendedName>
        <fullName evidence="1">Reverse transcriptase/retrotransposon-derived protein RNase H-like domain-containing protein</fullName>
    </recommendedName>
</protein>
<evidence type="ECO:0000313" key="2">
    <source>
        <dbReference type="EMBL" id="KAK3015009.1"/>
    </source>
</evidence>
<dbReference type="PANTHER" id="PTHR48475">
    <property type="entry name" value="RIBONUCLEASE H"/>
    <property type="match status" value="1"/>
</dbReference>
<name>A0AA88VVL5_9ASTE</name>
<dbReference type="Proteomes" id="UP001188597">
    <property type="component" value="Unassembled WGS sequence"/>
</dbReference>
<reference evidence="2" key="1">
    <citation type="submission" date="2022-12" db="EMBL/GenBank/DDBJ databases">
        <title>Draft genome assemblies for two species of Escallonia (Escalloniales).</title>
        <authorList>
            <person name="Chanderbali A."/>
            <person name="Dervinis C."/>
            <person name="Anghel I."/>
            <person name="Soltis D."/>
            <person name="Soltis P."/>
            <person name="Zapata F."/>
        </authorList>
    </citation>
    <scope>NUCLEOTIDE SEQUENCE</scope>
    <source>
        <strain evidence="2">UCBG64.0493</strain>
        <tissue evidence="2">Leaf</tissue>
    </source>
</reference>
<proteinExistence type="predicted"/>
<evidence type="ECO:0000313" key="3">
    <source>
        <dbReference type="Proteomes" id="UP001188597"/>
    </source>
</evidence>
<comment type="caution">
    <text evidence="2">The sequence shown here is derived from an EMBL/GenBank/DDBJ whole genome shotgun (WGS) entry which is preliminary data.</text>
</comment>
<dbReference type="Pfam" id="PF17919">
    <property type="entry name" value="RT_RNaseH_2"/>
    <property type="match status" value="1"/>
</dbReference>
<dbReference type="AlphaFoldDB" id="A0AA88VVL5"/>
<gene>
    <name evidence="2" type="ORF">RJ639_006974</name>
</gene>
<evidence type="ECO:0000259" key="1">
    <source>
        <dbReference type="Pfam" id="PF17919"/>
    </source>
</evidence>
<dbReference type="EMBL" id="JAVXUP010001172">
    <property type="protein sequence ID" value="KAK3015009.1"/>
    <property type="molecule type" value="Genomic_DNA"/>
</dbReference>
<feature type="domain" description="Reverse transcriptase/retrotransposon-derived protein RNase H-like" evidence="1">
    <location>
        <begin position="23"/>
        <end position="103"/>
    </location>
</feature>
<dbReference type="InterPro" id="IPR043502">
    <property type="entry name" value="DNA/RNA_pol_sf"/>
</dbReference>
<dbReference type="InterPro" id="IPR041577">
    <property type="entry name" value="RT_RNaseH_2"/>
</dbReference>
<accession>A0AA88VVL5</accession>
<sequence length="149" mass="17091">MALLAERCLPFFKAIRKSKDFTWTDDCQKSFEELNAYLGSPPLLSKSLPEEELFQYLLVIEVAISVVLVRENDGVQKPIYYVIKVLQDVEMRYAKIDKIALALTILQLLVAAEHESFSSAEKVSLLSMHFALDSKPQTMKQSMRPFSWE</sequence>
<dbReference type="SUPFAM" id="SSF56672">
    <property type="entry name" value="DNA/RNA polymerases"/>
    <property type="match status" value="1"/>
</dbReference>
<keyword evidence="3" id="KW-1185">Reference proteome</keyword>
<dbReference type="Gene3D" id="3.30.70.270">
    <property type="match status" value="1"/>
</dbReference>
<dbReference type="InterPro" id="IPR043128">
    <property type="entry name" value="Rev_trsase/Diguanyl_cyclase"/>
</dbReference>